<feature type="transmembrane region" description="Helical" evidence="10">
    <location>
        <begin position="111"/>
        <end position="128"/>
    </location>
</feature>
<feature type="transmembrane region" description="Helical" evidence="10">
    <location>
        <begin position="313"/>
        <end position="332"/>
    </location>
</feature>
<gene>
    <name evidence="14" type="primary">109538694</name>
    <name evidence="13" type="ORF">YQE_07244</name>
</gene>
<evidence type="ECO:0000256" key="8">
    <source>
        <dbReference type="ARBA" id="ARBA00022989"/>
    </source>
</evidence>
<evidence type="ECO:0000256" key="11">
    <source>
        <dbReference type="SAM" id="MobiDB-lite"/>
    </source>
</evidence>
<evidence type="ECO:0000256" key="10">
    <source>
        <dbReference type="RuleBase" id="RU363075"/>
    </source>
</evidence>
<evidence type="ECO:0000256" key="2">
    <source>
        <dbReference type="ARBA" id="ARBA00004922"/>
    </source>
</evidence>
<evidence type="ECO:0000256" key="9">
    <source>
        <dbReference type="ARBA" id="ARBA00023136"/>
    </source>
</evidence>
<dbReference type="EnsemblMetazoa" id="XM_019906053.1">
    <property type="protein sequence ID" value="XP_019761612.1"/>
    <property type="gene ID" value="LOC109538694"/>
</dbReference>
<keyword evidence="7 10" id="KW-0256">Endoplasmic reticulum</keyword>
<evidence type="ECO:0000256" key="5">
    <source>
        <dbReference type="ARBA" id="ARBA00022679"/>
    </source>
</evidence>
<dbReference type="PANTHER" id="PTHR22760:SF2">
    <property type="entry name" value="ALPHA-1,2-MANNOSYLTRANSFERASE ALG9"/>
    <property type="match status" value="1"/>
</dbReference>
<feature type="transmembrane region" description="Helical" evidence="10">
    <location>
        <begin position="248"/>
        <end position="271"/>
    </location>
</feature>
<dbReference type="OMA" id="PRDMHAK"/>
<keyword evidence="9 10" id="KW-0472">Membrane</keyword>
<evidence type="ECO:0000313" key="15">
    <source>
        <dbReference type="Proteomes" id="UP000019118"/>
    </source>
</evidence>
<dbReference type="UniPathway" id="UPA00378"/>
<evidence type="ECO:0000313" key="14">
    <source>
        <dbReference type="EnsemblMetazoa" id="XP_019761612.1"/>
    </source>
</evidence>
<dbReference type="PANTHER" id="PTHR22760">
    <property type="entry name" value="GLYCOSYLTRANSFERASE"/>
    <property type="match status" value="1"/>
</dbReference>
<feature type="transmembrane region" description="Helical" evidence="10">
    <location>
        <begin position="134"/>
        <end position="154"/>
    </location>
</feature>
<feature type="region of interest" description="Disordered" evidence="11">
    <location>
        <begin position="1"/>
        <end position="40"/>
    </location>
</feature>
<feature type="transmembrane region" description="Helical" evidence="10">
    <location>
        <begin position="372"/>
        <end position="392"/>
    </location>
</feature>
<dbReference type="AlphaFoldDB" id="J3JV31"/>
<sequence>MVKSQLSFRLRQNASQNMQRSSKKDVLRKTNKSQPPKPEKKVAESVASGLAFPSGDTAFKALLSVRFFAAIWSHVTDCDEAFNYWEPTHYLVFNQGLQTWEYSPQFALRSYFYLMIHAAPMWIYHSLLQPNPLLMFYFTRCILGLLCAFAEVYFYKAICKEFGVHIGRICLGFQLLSPGMFIASTAYLPSSFAMYNLTAAFAAWWQQKYVLAIFFTAVGSLLGWPFAALLGLPIVLDMVIQRRLYKNFILWSALVAIIIGVPMVLVDSLFYGKLVIAPFNLVKYNVLGGAGPDLYGTEPFSFYLVNGFLNFNIIWVLALFSPVAIVLNYFFVPSKNKSTLYLPHWLSLSPMYLWLAVFMFQRHKEERFLFPIYPMICLAGAISLDIAQKLMFRVWNVLRKMPQGTHYLDKTTVIMLLAVGLSSLLGISRMFALYKNYHAPMDLMMELNRYPGEITVPDHSQIHVCFGKDWHRYPSSFFLPNVNWNIHFVKSEFDGMMPAPYSSDPNATELIHPYFNDENREEPSLYYNVSRCHFLLDLDLGKETELEPIYARRTESWKVLSSYKFLNAERSHPLARAFYIPFVSETFIEFGNFSLLQSIKFKIK</sequence>
<feature type="transmembrane region" description="Helical" evidence="10">
    <location>
        <begin position="339"/>
        <end position="360"/>
    </location>
</feature>
<feature type="transmembrane region" description="Helical" evidence="10">
    <location>
        <begin position="413"/>
        <end position="434"/>
    </location>
</feature>
<comment type="similarity">
    <text evidence="3 10">Belongs to the glycosyltransferase 22 family.</text>
</comment>
<evidence type="ECO:0000256" key="1">
    <source>
        <dbReference type="ARBA" id="ARBA00004477"/>
    </source>
</evidence>
<dbReference type="InterPro" id="IPR005599">
    <property type="entry name" value="GPI_mannosylTrfase"/>
</dbReference>
<comment type="pathway">
    <text evidence="2">Protein modification; protein glycosylation.</text>
</comment>
<dbReference type="GO" id="GO:0006487">
    <property type="term" value="P:protein N-linked glycosylation"/>
    <property type="evidence" value="ECO:0007669"/>
    <property type="project" value="TreeGrafter"/>
</dbReference>
<evidence type="ECO:0000313" key="13">
    <source>
        <dbReference type="EMBL" id="ENN76280.1"/>
    </source>
</evidence>
<reference evidence="12" key="1">
    <citation type="journal article" date="2012" name="Insect Biochem. Mol. Biol.">
        <title>Transcriptome and full-length cDNA resources for the mountain pine beetle, Dendroctonus ponderosae Hopkins, a major insect pest of pine forests.</title>
        <authorList>
            <person name="Keeling C.I."/>
            <person name="Henderson H."/>
            <person name="Li M."/>
            <person name="Yuen M."/>
            <person name="Clark E.L."/>
            <person name="Fraser J.D."/>
            <person name="Huber D.P."/>
            <person name="Liao N.Y."/>
            <person name="Roderick Docking T."/>
            <person name="Birol I."/>
            <person name="Chan S.K."/>
            <person name="Taylor G.A."/>
            <person name="Palmquist D."/>
            <person name="Jones S.J."/>
            <person name="Bohlmann J."/>
        </authorList>
    </citation>
    <scope>NUCLEOTIDE SEQUENCE</scope>
    <source>
        <tissue evidence="12">Midgut and adhering fatbody of emerged adults of both sexes 1</tissue>
    </source>
</reference>
<proteinExistence type="evidence at transcript level"/>
<organism evidence="12">
    <name type="scientific">Dendroctonus ponderosae</name>
    <name type="common">Mountain pine beetle</name>
    <dbReference type="NCBI Taxonomy" id="77166"/>
    <lineage>
        <taxon>Eukaryota</taxon>
        <taxon>Metazoa</taxon>
        <taxon>Ecdysozoa</taxon>
        <taxon>Arthropoda</taxon>
        <taxon>Hexapoda</taxon>
        <taxon>Insecta</taxon>
        <taxon>Pterygota</taxon>
        <taxon>Neoptera</taxon>
        <taxon>Endopterygota</taxon>
        <taxon>Coleoptera</taxon>
        <taxon>Polyphaga</taxon>
        <taxon>Cucujiformia</taxon>
        <taxon>Curculionidae</taxon>
        <taxon>Scolytinae</taxon>
        <taxon>Dendroctonus</taxon>
    </lineage>
</organism>
<dbReference type="Proteomes" id="UP000019118">
    <property type="component" value="Unassembled WGS sequence"/>
</dbReference>
<feature type="transmembrane region" description="Helical" evidence="10">
    <location>
        <begin position="209"/>
        <end position="236"/>
    </location>
</feature>
<keyword evidence="15" id="KW-1185">Reference proteome</keyword>
<keyword evidence="6 10" id="KW-0812">Transmembrane</keyword>
<comment type="subcellular location">
    <subcellularLocation>
        <location evidence="1 10">Endoplasmic reticulum membrane</location>
        <topology evidence="1 10">Multi-pass membrane protein</topology>
    </subcellularLocation>
</comment>
<evidence type="ECO:0000313" key="12">
    <source>
        <dbReference type="EMBL" id="AEE62059.1"/>
    </source>
</evidence>
<dbReference type="EMBL" id="BT127097">
    <property type="protein sequence ID" value="AEE62059.1"/>
    <property type="molecule type" value="mRNA"/>
</dbReference>
<keyword evidence="4 10" id="KW-0328">Glycosyltransferase</keyword>
<dbReference type="EC" id="2.4.1.-" evidence="10"/>
<evidence type="ECO:0000256" key="3">
    <source>
        <dbReference type="ARBA" id="ARBA00007063"/>
    </source>
</evidence>
<evidence type="ECO:0000256" key="4">
    <source>
        <dbReference type="ARBA" id="ARBA00022676"/>
    </source>
</evidence>
<dbReference type="OrthoDB" id="497541at2759"/>
<feature type="transmembrane region" description="Helical" evidence="10">
    <location>
        <begin position="166"/>
        <end position="189"/>
    </location>
</feature>
<dbReference type="GO" id="GO:0000026">
    <property type="term" value="F:alpha-1,2-mannosyltransferase activity"/>
    <property type="evidence" value="ECO:0007669"/>
    <property type="project" value="TreeGrafter"/>
</dbReference>
<dbReference type="GO" id="GO:0005789">
    <property type="term" value="C:endoplasmic reticulum membrane"/>
    <property type="evidence" value="ECO:0007669"/>
    <property type="project" value="UniProtKB-SubCell"/>
</dbReference>
<keyword evidence="8 10" id="KW-1133">Transmembrane helix</keyword>
<accession>J3JV31</accession>
<evidence type="ECO:0000256" key="7">
    <source>
        <dbReference type="ARBA" id="ARBA00022824"/>
    </source>
</evidence>
<protein>
    <recommendedName>
        <fullName evidence="10">Mannosyltransferase</fullName>
        <ecNumber evidence="10">2.4.1.-</ecNumber>
    </recommendedName>
</protein>
<dbReference type="KEGG" id="dpa:109538694"/>
<reference evidence="14" key="3">
    <citation type="submission" date="2024-08" db="UniProtKB">
        <authorList>
            <consortium name="EnsemblMetazoa"/>
        </authorList>
    </citation>
    <scope>IDENTIFICATION</scope>
</reference>
<evidence type="ECO:0000256" key="6">
    <source>
        <dbReference type="ARBA" id="ARBA00022692"/>
    </source>
</evidence>
<dbReference type="HOGENOM" id="CLU_018152_1_1_1"/>
<dbReference type="Pfam" id="PF03901">
    <property type="entry name" value="Glyco_transf_22"/>
    <property type="match status" value="1"/>
</dbReference>
<dbReference type="EMBL" id="KB740984">
    <property type="protein sequence ID" value="ENN76280.1"/>
    <property type="molecule type" value="Genomic_DNA"/>
</dbReference>
<feature type="compositionally biased region" description="Polar residues" evidence="11">
    <location>
        <begin position="1"/>
        <end position="20"/>
    </location>
</feature>
<reference evidence="13 15" key="2">
    <citation type="journal article" date="2013" name="Genome Biol.">
        <title>Draft genome of the mountain pine beetle, Dendroctonus ponderosae Hopkins, a major forest pest.</title>
        <authorList>
            <person name="Keeling C.I."/>
            <person name="Yuen M.M."/>
            <person name="Liao N.Y."/>
            <person name="Docking T.R."/>
            <person name="Chan S.K."/>
            <person name="Taylor G.A."/>
            <person name="Palmquist D.L."/>
            <person name="Jackman S.D."/>
            <person name="Nguyen A."/>
            <person name="Li M."/>
            <person name="Henderson H."/>
            <person name="Janes J.K."/>
            <person name="Zhao Y."/>
            <person name="Pandoh P."/>
            <person name="Moore R."/>
            <person name="Sperling F.A."/>
            <person name="Huber D.P."/>
            <person name="Birol I."/>
            <person name="Jones S.J."/>
            <person name="Bohlmann J."/>
        </authorList>
    </citation>
    <scope>NUCLEOTIDE SEQUENCE</scope>
</reference>
<name>J3JV31_DENPD</name>
<keyword evidence="5" id="KW-0808">Transferase</keyword>